<evidence type="ECO:0000256" key="3">
    <source>
        <dbReference type="ARBA" id="ARBA00022989"/>
    </source>
</evidence>
<dbReference type="Gramene" id="PNW73365">
    <property type="protein sequence ID" value="PNW73365"/>
    <property type="gene ID" value="CHLRE_14g629600v5"/>
</dbReference>
<keyword evidence="4 6" id="KW-0472">Membrane</keyword>
<dbReference type="OMA" id="ADHANCA"/>
<sequence>MADGSCTTHEAPLQPATPASPGNALAAAMPRPPTQPPPPPADAAIGESSGGEQQPPRKLTLYGRLKKAAKDLKHEVLAIYYAMHDPRTPWLPKAIAFVILAYALSPLDLIPDFIPILGIIDDLILLPALLWLAIWLLPHGVMDEARQRAHVEPFRPGRNWLVATFIAGMWVACLEWLLWFLINRYGNAVLRQYQLEAMVGLGVVCAIAFWVWLAGKVRKERKKQIQANRTAVLAKAADEREAAAAAAAAAAMAEAAAAPHADVDFEAALAGTAEQGRKRAAGGGGGGGGDDDLSRPLLADEAVAGDERV</sequence>
<dbReference type="ExpressionAtlas" id="A0A2K3CYK4">
    <property type="expression patterns" value="baseline"/>
</dbReference>
<feature type="compositionally biased region" description="Pro residues" evidence="5">
    <location>
        <begin position="30"/>
        <end position="41"/>
    </location>
</feature>
<dbReference type="Proteomes" id="UP000006906">
    <property type="component" value="Chromosome 14"/>
</dbReference>
<evidence type="ECO:0000256" key="1">
    <source>
        <dbReference type="ARBA" id="ARBA00004127"/>
    </source>
</evidence>
<gene>
    <name evidence="8" type="ORF">CHLRE_14g629600v5</name>
</gene>
<feature type="region of interest" description="Disordered" evidence="5">
    <location>
        <begin position="1"/>
        <end position="57"/>
    </location>
</feature>
<evidence type="ECO:0000259" key="7">
    <source>
        <dbReference type="Pfam" id="PF06803"/>
    </source>
</evidence>
<dbReference type="RefSeq" id="XP_042917030.1">
    <property type="nucleotide sequence ID" value="XM_043070357.1"/>
</dbReference>
<feature type="transmembrane region" description="Helical" evidence="6">
    <location>
        <begin position="90"/>
        <end position="107"/>
    </location>
</feature>
<keyword evidence="9" id="KW-1185">Reference proteome</keyword>
<evidence type="ECO:0000313" key="8">
    <source>
        <dbReference type="EMBL" id="PNW73365.1"/>
    </source>
</evidence>
<feature type="domain" description="DUF1232" evidence="7">
    <location>
        <begin position="93"/>
        <end position="127"/>
    </location>
</feature>
<dbReference type="PaxDb" id="3055-EDP03799"/>
<evidence type="ECO:0000256" key="4">
    <source>
        <dbReference type="ARBA" id="ARBA00023136"/>
    </source>
</evidence>
<reference evidence="8 9" key="1">
    <citation type="journal article" date="2007" name="Science">
        <title>The Chlamydomonas genome reveals the evolution of key animal and plant functions.</title>
        <authorList>
            <person name="Merchant S.S."/>
            <person name="Prochnik S.E."/>
            <person name="Vallon O."/>
            <person name="Harris E.H."/>
            <person name="Karpowicz S.J."/>
            <person name="Witman G.B."/>
            <person name="Terry A."/>
            <person name="Salamov A."/>
            <person name="Fritz-Laylin L.K."/>
            <person name="Marechal-Drouard L."/>
            <person name="Marshall W.F."/>
            <person name="Qu L.H."/>
            <person name="Nelson D.R."/>
            <person name="Sanderfoot A.A."/>
            <person name="Spalding M.H."/>
            <person name="Kapitonov V.V."/>
            <person name="Ren Q."/>
            <person name="Ferris P."/>
            <person name="Lindquist E."/>
            <person name="Shapiro H."/>
            <person name="Lucas S.M."/>
            <person name="Grimwood J."/>
            <person name="Schmutz J."/>
            <person name="Cardol P."/>
            <person name="Cerutti H."/>
            <person name="Chanfreau G."/>
            <person name="Chen C.L."/>
            <person name="Cognat V."/>
            <person name="Croft M.T."/>
            <person name="Dent R."/>
            <person name="Dutcher S."/>
            <person name="Fernandez E."/>
            <person name="Fukuzawa H."/>
            <person name="Gonzalez-Ballester D."/>
            <person name="Gonzalez-Halphen D."/>
            <person name="Hallmann A."/>
            <person name="Hanikenne M."/>
            <person name="Hippler M."/>
            <person name="Inwood W."/>
            <person name="Jabbari K."/>
            <person name="Kalanon M."/>
            <person name="Kuras R."/>
            <person name="Lefebvre P.A."/>
            <person name="Lemaire S.D."/>
            <person name="Lobanov A.V."/>
            <person name="Lohr M."/>
            <person name="Manuell A."/>
            <person name="Meier I."/>
            <person name="Mets L."/>
            <person name="Mittag M."/>
            <person name="Mittelmeier T."/>
            <person name="Moroney J.V."/>
            <person name="Moseley J."/>
            <person name="Napoli C."/>
            <person name="Nedelcu A.M."/>
            <person name="Niyogi K."/>
            <person name="Novoselov S.V."/>
            <person name="Paulsen I.T."/>
            <person name="Pazour G."/>
            <person name="Purton S."/>
            <person name="Ral J.P."/>
            <person name="Riano-Pachon D.M."/>
            <person name="Riekhof W."/>
            <person name="Rymarquis L."/>
            <person name="Schroda M."/>
            <person name="Stern D."/>
            <person name="Umen J."/>
            <person name="Willows R."/>
            <person name="Wilson N."/>
            <person name="Zimmer S.L."/>
            <person name="Allmer J."/>
            <person name="Balk J."/>
            <person name="Bisova K."/>
            <person name="Chen C.J."/>
            <person name="Elias M."/>
            <person name="Gendler K."/>
            <person name="Hauser C."/>
            <person name="Lamb M.R."/>
            <person name="Ledford H."/>
            <person name="Long J.C."/>
            <person name="Minagawa J."/>
            <person name="Page M.D."/>
            <person name="Pan J."/>
            <person name="Pootakham W."/>
            <person name="Roje S."/>
            <person name="Rose A."/>
            <person name="Stahlberg E."/>
            <person name="Terauchi A.M."/>
            <person name="Yang P."/>
            <person name="Ball S."/>
            <person name="Bowler C."/>
            <person name="Dieckmann C.L."/>
            <person name="Gladyshev V.N."/>
            <person name="Green P."/>
            <person name="Jorgensen R."/>
            <person name="Mayfield S."/>
            <person name="Mueller-Roeber B."/>
            <person name="Rajamani S."/>
            <person name="Sayre R.T."/>
            <person name="Brokstein P."/>
            <person name="Dubchak I."/>
            <person name="Goodstein D."/>
            <person name="Hornick L."/>
            <person name="Huang Y.W."/>
            <person name="Jhaveri J."/>
            <person name="Luo Y."/>
            <person name="Martinez D."/>
            <person name="Ngau W.C."/>
            <person name="Otillar B."/>
            <person name="Poliakov A."/>
            <person name="Porter A."/>
            <person name="Szajkowski L."/>
            <person name="Werner G."/>
            <person name="Zhou K."/>
            <person name="Grigoriev I.V."/>
            <person name="Rokhsar D.S."/>
            <person name="Grossman A.R."/>
        </authorList>
    </citation>
    <scope>NUCLEOTIDE SEQUENCE [LARGE SCALE GENOMIC DNA]</scope>
    <source>
        <strain evidence="9">CC-503</strain>
    </source>
</reference>
<dbReference type="KEGG" id="cre:CHLRE_14g629600v5"/>
<keyword evidence="3 6" id="KW-1133">Transmembrane helix</keyword>
<comment type="subcellular location">
    <subcellularLocation>
        <location evidence="1">Endomembrane system</location>
        <topology evidence="1">Multi-pass membrane protein</topology>
    </subcellularLocation>
</comment>
<feature type="transmembrane region" description="Helical" evidence="6">
    <location>
        <begin position="193"/>
        <end position="213"/>
    </location>
</feature>
<dbReference type="OrthoDB" id="539193at2759"/>
<dbReference type="AlphaFoldDB" id="A0A2K3CYK4"/>
<evidence type="ECO:0000313" key="9">
    <source>
        <dbReference type="Proteomes" id="UP000006906"/>
    </source>
</evidence>
<dbReference type="GeneID" id="5718257"/>
<evidence type="ECO:0000256" key="2">
    <source>
        <dbReference type="ARBA" id="ARBA00022692"/>
    </source>
</evidence>
<organism evidence="8 9">
    <name type="scientific">Chlamydomonas reinhardtii</name>
    <name type="common">Chlamydomonas smithii</name>
    <dbReference type="NCBI Taxonomy" id="3055"/>
    <lineage>
        <taxon>Eukaryota</taxon>
        <taxon>Viridiplantae</taxon>
        <taxon>Chlorophyta</taxon>
        <taxon>core chlorophytes</taxon>
        <taxon>Chlorophyceae</taxon>
        <taxon>CS clade</taxon>
        <taxon>Chlamydomonadales</taxon>
        <taxon>Chlamydomonadaceae</taxon>
        <taxon>Chlamydomonas</taxon>
    </lineage>
</organism>
<dbReference type="InParanoid" id="A0A2K3CYK4"/>
<dbReference type="EMBL" id="CM008975">
    <property type="protein sequence ID" value="PNW73365.1"/>
    <property type="molecule type" value="Genomic_DNA"/>
</dbReference>
<keyword evidence="2 6" id="KW-0812">Transmembrane</keyword>
<dbReference type="InterPro" id="IPR010652">
    <property type="entry name" value="DUF1232"/>
</dbReference>
<evidence type="ECO:0000256" key="6">
    <source>
        <dbReference type="SAM" id="Phobius"/>
    </source>
</evidence>
<feature type="region of interest" description="Disordered" evidence="5">
    <location>
        <begin position="276"/>
        <end position="309"/>
    </location>
</feature>
<protein>
    <recommendedName>
        <fullName evidence="7">DUF1232 domain-containing protein</fullName>
    </recommendedName>
</protein>
<feature type="transmembrane region" description="Helical" evidence="6">
    <location>
        <begin position="159"/>
        <end position="181"/>
    </location>
</feature>
<dbReference type="GO" id="GO:0012505">
    <property type="term" value="C:endomembrane system"/>
    <property type="evidence" value="ECO:0007669"/>
    <property type="project" value="UniProtKB-SubCell"/>
</dbReference>
<proteinExistence type="predicted"/>
<dbReference type="Pfam" id="PF06803">
    <property type="entry name" value="DUF1232"/>
    <property type="match status" value="1"/>
</dbReference>
<name>A0A2K3CYK4_CHLRE</name>
<evidence type="ECO:0000256" key="5">
    <source>
        <dbReference type="SAM" id="MobiDB-lite"/>
    </source>
</evidence>
<accession>A0A2K3CYK4</accession>
<feature type="transmembrane region" description="Helical" evidence="6">
    <location>
        <begin position="113"/>
        <end position="138"/>
    </location>
</feature>